<comment type="caution">
    <text evidence="2">The sequence shown here is derived from an EMBL/GenBank/DDBJ whole genome shotgun (WGS) entry which is preliminary data.</text>
</comment>
<reference evidence="2" key="1">
    <citation type="submission" date="2022-08" db="EMBL/GenBank/DDBJ databases">
        <title>Genome sequencing of akame (Lates japonicus).</title>
        <authorList>
            <person name="Hashiguchi Y."/>
            <person name="Takahashi H."/>
        </authorList>
    </citation>
    <scope>NUCLEOTIDE SEQUENCE</scope>
    <source>
        <strain evidence="2">Kochi</strain>
    </source>
</reference>
<evidence type="ECO:0000313" key="3">
    <source>
        <dbReference type="Proteomes" id="UP001279410"/>
    </source>
</evidence>
<dbReference type="AlphaFoldDB" id="A0AAD3MJK0"/>
<evidence type="ECO:0000313" key="2">
    <source>
        <dbReference type="EMBL" id="GLD54725.1"/>
    </source>
</evidence>
<organism evidence="2 3">
    <name type="scientific">Lates japonicus</name>
    <name type="common">Japanese lates</name>
    <dbReference type="NCBI Taxonomy" id="270547"/>
    <lineage>
        <taxon>Eukaryota</taxon>
        <taxon>Metazoa</taxon>
        <taxon>Chordata</taxon>
        <taxon>Craniata</taxon>
        <taxon>Vertebrata</taxon>
        <taxon>Euteleostomi</taxon>
        <taxon>Actinopterygii</taxon>
        <taxon>Neopterygii</taxon>
        <taxon>Teleostei</taxon>
        <taxon>Neoteleostei</taxon>
        <taxon>Acanthomorphata</taxon>
        <taxon>Carangaria</taxon>
        <taxon>Carangaria incertae sedis</taxon>
        <taxon>Centropomidae</taxon>
        <taxon>Lates</taxon>
    </lineage>
</organism>
<dbReference type="EMBL" id="BRZM01000020">
    <property type="protein sequence ID" value="GLD54725.1"/>
    <property type="molecule type" value="Genomic_DNA"/>
</dbReference>
<protein>
    <submittedName>
        <fullName evidence="2">Kelch-like protein 40b</fullName>
    </submittedName>
</protein>
<keyword evidence="3" id="KW-1185">Reference proteome</keyword>
<dbReference type="Proteomes" id="UP001279410">
    <property type="component" value="Unassembled WGS sequence"/>
</dbReference>
<evidence type="ECO:0000256" key="1">
    <source>
        <dbReference type="SAM" id="MobiDB-lite"/>
    </source>
</evidence>
<sequence length="156" mass="16877">MALPINPMGQARRCWQALLRACTTCWGARSWLTALKIKTRSSPATAGPVCLQLLLRSIFLSDLGEAKRDRPGDVEPVSWADPQVPMPPKSIALSLLNCLAIFRLGLMLDCPSLAVCPATTVGASSSSQRQTAAAPPGWQPFNDDNLNVETEEVFEL</sequence>
<name>A0AAD3MJK0_LATJO</name>
<proteinExistence type="predicted"/>
<gene>
    <name evidence="2" type="ORF">AKAME5_000730500</name>
</gene>
<feature type="region of interest" description="Disordered" evidence="1">
    <location>
        <begin position="125"/>
        <end position="144"/>
    </location>
</feature>
<accession>A0AAD3MJK0</accession>
<feature type="compositionally biased region" description="Low complexity" evidence="1">
    <location>
        <begin position="125"/>
        <end position="134"/>
    </location>
</feature>